<dbReference type="EMBL" id="JACAZH010000032">
    <property type="protein sequence ID" value="KAF7338812.1"/>
    <property type="molecule type" value="Genomic_DNA"/>
</dbReference>
<dbReference type="InterPro" id="IPR001895">
    <property type="entry name" value="RASGEF_cat_dom"/>
</dbReference>
<keyword evidence="6" id="KW-1185">Reference proteome</keyword>
<evidence type="ECO:0000259" key="4">
    <source>
        <dbReference type="PROSITE" id="PS50212"/>
    </source>
</evidence>
<accession>A0A8H6XE05</accession>
<evidence type="ECO:0000259" key="3">
    <source>
        <dbReference type="PROSITE" id="PS50009"/>
    </source>
</evidence>
<dbReference type="InterPro" id="IPR008937">
    <property type="entry name" value="Ras-like_GEF"/>
</dbReference>
<dbReference type="GO" id="GO:0005085">
    <property type="term" value="F:guanyl-nucleotide exchange factor activity"/>
    <property type="evidence" value="ECO:0007669"/>
    <property type="project" value="UniProtKB-KW"/>
</dbReference>
<comment type="caution">
    <text evidence="5">The sequence shown here is derived from an EMBL/GenBank/DDBJ whole genome shotgun (WGS) entry which is preliminary data.</text>
</comment>
<evidence type="ECO:0000256" key="1">
    <source>
        <dbReference type="ARBA" id="ARBA00022658"/>
    </source>
</evidence>
<proteinExistence type="predicted"/>
<evidence type="ECO:0000313" key="6">
    <source>
        <dbReference type="Proteomes" id="UP000623467"/>
    </source>
</evidence>
<dbReference type="AlphaFoldDB" id="A0A8H6XE05"/>
<dbReference type="Pfam" id="PF00618">
    <property type="entry name" value="RasGEF_N"/>
    <property type="match status" value="1"/>
</dbReference>
<dbReference type="InterPro" id="IPR059179">
    <property type="entry name" value="MLKL-like_MCAfunc"/>
</dbReference>
<feature type="domain" description="Ras-GEF" evidence="3">
    <location>
        <begin position="323"/>
        <end position="550"/>
    </location>
</feature>
<keyword evidence="1 2" id="KW-0344">Guanine-nucleotide releasing factor</keyword>
<dbReference type="PROSITE" id="PS50009">
    <property type="entry name" value="RASGEF_CAT"/>
    <property type="match status" value="1"/>
</dbReference>
<reference evidence="5" key="1">
    <citation type="submission" date="2020-05" db="EMBL/GenBank/DDBJ databases">
        <title>Mycena genomes resolve the evolution of fungal bioluminescence.</title>
        <authorList>
            <person name="Tsai I.J."/>
        </authorList>
    </citation>
    <scope>NUCLEOTIDE SEQUENCE</scope>
    <source>
        <strain evidence="5">160909Yilan</strain>
    </source>
</reference>
<dbReference type="PANTHER" id="PTHR23113:SF368">
    <property type="entry name" value="CELL DIVISION CONTROL PROTEIN 25"/>
    <property type="match status" value="1"/>
</dbReference>
<dbReference type="InterPro" id="IPR023578">
    <property type="entry name" value="Ras_GEF_dom_sf"/>
</dbReference>
<keyword evidence="5" id="KW-0808">Transferase</keyword>
<dbReference type="Gene3D" id="1.10.840.10">
    <property type="entry name" value="Ras guanine-nucleotide exchange factors catalytic domain"/>
    <property type="match status" value="1"/>
</dbReference>
<evidence type="ECO:0000256" key="2">
    <source>
        <dbReference type="PROSITE-ProRule" id="PRU00168"/>
    </source>
</evidence>
<name>A0A8H6XE05_9AGAR</name>
<dbReference type="Gene3D" id="1.20.870.10">
    <property type="entry name" value="Son of sevenless (SoS) protein Chain: S domain 1"/>
    <property type="match status" value="1"/>
</dbReference>
<dbReference type="Pfam" id="PF00617">
    <property type="entry name" value="RasGEF"/>
    <property type="match status" value="1"/>
</dbReference>
<dbReference type="OrthoDB" id="2859892at2759"/>
<dbReference type="GO" id="GO:0016301">
    <property type="term" value="F:kinase activity"/>
    <property type="evidence" value="ECO:0007669"/>
    <property type="project" value="UniProtKB-KW"/>
</dbReference>
<dbReference type="PANTHER" id="PTHR23113">
    <property type="entry name" value="GUANINE NUCLEOTIDE EXCHANGE FACTOR"/>
    <property type="match status" value="1"/>
</dbReference>
<protein>
    <submittedName>
        <fullName evidence="5">Serine/threonine-protein kinase STY17</fullName>
    </submittedName>
</protein>
<feature type="domain" description="N-terminal Ras-GEF" evidence="4">
    <location>
        <begin position="197"/>
        <end position="323"/>
    </location>
</feature>
<dbReference type="Gene3D" id="1.20.930.20">
    <property type="entry name" value="Adaptor protein Cbl, N-terminal domain"/>
    <property type="match status" value="1"/>
</dbReference>
<dbReference type="InterPro" id="IPR036964">
    <property type="entry name" value="RASGEF_cat_dom_sf"/>
</dbReference>
<dbReference type="InterPro" id="IPR036537">
    <property type="entry name" value="Adaptor_Cbl_N_dom_sf"/>
</dbReference>
<dbReference type="SUPFAM" id="SSF48366">
    <property type="entry name" value="Ras GEF"/>
    <property type="match status" value="1"/>
</dbReference>
<dbReference type="GO" id="GO:0005886">
    <property type="term" value="C:plasma membrane"/>
    <property type="evidence" value="ECO:0007669"/>
    <property type="project" value="TreeGrafter"/>
</dbReference>
<dbReference type="SMART" id="SM00147">
    <property type="entry name" value="RasGEF"/>
    <property type="match status" value="1"/>
</dbReference>
<dbReference type="CDD" id="cd21037">
    <property type="entry name" value="MLKL_NTD"/>
    <property type="match status" value="1"/>
</dbReference>
<sequence length="576" mass="66939">MDAAGTALTLLGFSLAAGRFFEKLPRTKQRLDGLRDRCLELLNKLNELSESLELDTVAGFIDEMETILHEIMEKLESWRSLNLLYALLRQGNIQDWIESQNKRIDDALAMMNTQLLVSHTVQPDDNRARQECNFDGIWNHLTARYMEPNRTNLQHPQVLQIPRTAPDTCFHDPSSSALASSASHGVSHEPLLFRNERNGSISSANFIGLVDYLLATAEDEQFKQIFLNTYEDYATPEEFFELVRQRFLPAHYPKRHEIVQTIVIWLQDVPSGSELLRVVQDFATAAENNLALRHLDKILQAVDIRSRGPIISPPSYEEVEPSNLDDIAVALSFMEAEARATVRWIDYLRYDRLGELSSSLGALFSLNDKMRRWVKFSTLRYDEIEDRAAAIERFVKTAEACLELHNYNSAAVIAAVLLDWKSKPMTDIPRTMDALKKTTQASMKQLAKLINPHRNYEAYRKILKSDTDHIPWLVAHLDDVKRTLSRYPRTIEVDNVQLINFERYQHLALKVKVPGYRVPLYLEGDRRKKYIEYFRHQIDVVELDEEAECRRLRELKRREDKDYWSWKIELRSLGFW</sequence>
<keyword evidence="5" id="KW-0418">Kinase</keyword>
<organism evidence="5 6">
    <name type="scientific">Mycena sanguinolenta</name>
    <dbReference type="NCBI Taxonomy" id="230812"/>
    <lineage>
        <taxon>Eukaryota</taxon>
        <taxon>Fungi</taxon>
        <taxon>Dikarya</taxon>
        <taxon>Basidiomycota</taxon>
        <taxon>Agaricomycotina</taxon>
        <taxon>Agaricomycetes</taxon>
        <taxon>Agaricomycetidae</taxon>
        <taxon>Agaricales</taxon>
        <taxon>Marasmiineae</taxon>
        <taxon>Mycenaceae</taxon>
        <taxon>Mycena</taxon>
    </lineage>
</organism>
<evidence type="ECO:0000313" key="5">
    <source>
        <dbReference type="EMBL" id="KAF7338812.1"/>
    </source>
</evidence>
<gene>
    <name evidence="5" type="ORF">MSAN_02203900</name>
</gene>
<dbReference type="GO" id="GO:0007265">
    <property type="term" value="P:Ras protein signal transduction"/>
    <property type="evidence" value="ECO:0007669"/>
    <property type="project" value="TreeGrafter"/>
</dbReference>
<dbReference type="Proteomes" id="UP000623467">
    <property type="component" value="Unassembled WGS sequence"/>
</dbReference>
<dbReference type="GO" id="GO:0007166">
    <property type="term" value="P:cell surface receptor signaling pathway"/>
    <property type="evidence" value="ECO:0007669"/>
    <property type="project" value="InterPro"/>
</dbReference>
<dbReference type="InterPro" id="IPR000651">
    <property type="entry name" value="Ras-like_Gua-exchang_fac_N"/>
</dbReference>
<dbReference type="PROSITE" id="PS50212">
    <property type="entry name" value="RASGEF_NTER"/>
    <property type="match status" value="1"/>
</dbReference>